<evidence type="ECO:0000313" key="2">
    <source>
        <dbReference type="EMBL" id="RIJ30027.1"/>
    </source>
</evidence>
<proteinExistence type="predicted"/>
<gene>
    <name evidence="2" type="ORF">D1223_05045</name>
</gene>
<keyword evidence="1" id="KW-0812">Transmembrane</keyword>
<feature type="transmembrane region" description="Helical" evidence="1">
    <location>
        <begin position="6"/>
        <end position="31"/>
    </location>
</feature>
<sequence length="61" mass="7183">MSEQTLEAMAVVASVFAAIFAFRALYVVAFYRSWTLAELLGMQDDGWESERMKKNRRTFWR</sequence>
<keyword evidence="1" id="KW-1133">Transmembrane helix</keyword>
<evidence type="ECO:0000313" key="3">
    <source>
        <dbReference type="Proteomes" id="UP000266385"/>
    </source>
</evidence>
<evidence type="ECO:0000256" key="1">
    <source>
        <dbReference type="SAM" id="Phobius"/>
    </source>
</evidence>
<dbReference type="EMBL" id="QWFX01000006">
    <property type="protein sequence ID" value="RIJ30027.1"/>
    <property type="molecule type" value="Genomic_DNA"/>
</dbReference>
<keyword evidence="1" id="KW-0472">Membrane</keyword>
<name>A0A399RJ48_9PROT</name>
<dbReference type="OrthoDB" id="7632548at2"/>
<dbReference type="AlphaFoldDB" id="A0A399RJ48"/>
<accession>A0A399RJ48</accession>
<keyword evidence="3" id="KW-1185">Reference proteome</keyword>
<dbReference type="Proteomes" id="UP000266385">
    <property type="component" value="Unassembled WGS sequence"/>
</dbReference>
<dbReference type="RefSeq" id="WP_119375346.1">
    <property type="nucleotide sequence ID" value="NZ_QWFX01000006.1"/>
</dbReference>
<organism evidence="2 3">
    <name type="scientific">Henriciella mobilis</name>
    <dbReference type="NCBI Taxonomy" id="2305467"/>
    <lineage>
        <taxon>Bacteria</taxon>
        <taxon>Pseudomonadati</taxon>
        <taxon>Pseudomonadota</taxon>
        <taxon>Alphaproteobacteria</taxon>
        <taxon>Hyphomonadales</taxon>
        <taxon>Hyphomonadaceae</taxon>
        <taxon>Henriciella</taxon>
    </lineage>
</organism>
<comment type="caution">
    <text evidence="2">The sequence shown here is derived from an EMBL/GenBank/DDBJ whole genome shotgun (WGS) entry which is preliminary data.</text>
</comment>
<protein>
    <submittedName>
        <fullName evidence="2">Uncharacterized protein</fullName>
    </submittedName>
</protein>
<reference evidence="2 3" key="1">
    <citation type="submission" date="2018-08" db="EMBL/GenBank/DDBJ databases">
        <title>Henriciella mobilis sp. nov., isolated from seawater.</title>
        <authorList>
            <person name="Cheng H."/>
            <person name="Wu Y.-H."/>
            <person name="Xu X.-W."/>
            <person name="Guo L.-L."/>
        </authorList>
    </citation>
    <scope>NUCLEOTIDE SEQUENCE [LARGE SCALE GENOMIC DNA]</scope>
    <source>
        <strain evidence="2 3">JN25</strain>
    </source>
</reference>